<dbReference type="Gramene" id="KGN50170">
    <property type="protein sequence ID" value="KGN50170"/>
    <property type="gene ID" value="Csa_5G157290"/>
</dbReference>
<dbReference type="PANTHER" id="PTHR47950">
    <property type="entry name" value="CYTOCHROME P450, FAMILY 76, SUBFAMILY C, POLYPEPTIDE 5-RELATED"/>
    <property type="match status" value="1"/>
</dbReference>
<dbReference type="InterPro" id="IPR001128">
    <property type="entry name" value="Cyt_P450"/>
</dbReference>
<comment type="similarity">
    <text evidence="1 8">Belongs to the cytochrome P450 family.</text>
</comment>
<dbReference type="PROSITE" id="PS00086">
    <property type="entry name" value="CYTOCHROME_P450"/>
    <property type="match status" value="1"/>
</dbReference>
<dbReference type="OMA" id="FRICHIG"/>
<dbReference type="eggNOG" id="KOG0156">
    <property type="taxonomic scope" value="Eukaryota"/>
</dbReference>
<gene>
    <name evidence="9" type="ORF">Csa_5G157290</name>
</gene>
<keyword evidence="4 8" id="KW-0560">Oxidoreductase</keyword>
<dbReference type="InterPro" id="IPR002401">
    <property type="entry name" value="Cyt_P450_E_grp-I"/>
</dbReference>
<comment type="cofactor">
    <cofactor evidence="7">
        <name>heme</name>
        <dbReference type="ChEBI" id="CHEBI:30413"/>
    </cofactor>
</comment>
<dbReference type="InterPro" id="IPR017972">
    <property type="entry name" value="Cyt_P450_CS"/>
</dbReference>
<dbReference type="OrthoDB" id="2789670at2759"/>
<evidence type="ECO:0000313" key="9">
    <source>
        <dbReference type="EMBL" id="KGN50170.1"/>
    </source>
</evidence>
<dbReference type="PRINTS" id="PR00385">
    <property type="entry name" value="P450"/>
</dbReference>
<dbReference type="AlphaFoldDB" id="A0A0A0KKE8"/>
<dbReference type="InterPro" id="IPR036396">
    <property type="entry name" value="Cyt_P450_sf"/>
</dbReference>
<evidence type="ECO:0000256" key="8">
    <source>
        <dbReference type="RuleBase" id="RU000461"/>
    </source>
</evidence>
<evidence type="ECO:0008006" key="11">
    <source>
        <dbReference type="Google" id="ProtNLM"/>
    </source>
</evidence>
<name>A0A0A0KKE8_CUCSA</name>
<sequence>MEFIIMCMLFVSFIISCLSFLLLFNSSTKRTHSKLPPGPKGYLVIGNLMDIGDKPHQSLANLAKSHGPIMSLKLGQMTSIVISSAAMAKEVLQTHDQQLCDRTIPYSSTVYDHDKLGFVWLPVCDVWRTLRKVCNNHMFSHKILDSTKIIRQKQIQRLLDNVRERALKGEAVDIGKAAFVTILNMLSNMVFSVDLADPNSEWAKDLKETVWGIMEESGKPDIGDYFPLFKTMDIKGSRRRMMVYIKKFLDMIGDMIEKRMELEGVEENHDMLYNLLNLAKENDDSMFDVYLIKHLILVLLPAGTDTTTSMVEWAMAELLKNPEALSKARIELMEVVGKNRPIEESDILKLPFLQAIAKETLRLHPPVPLLLPRKARQDTEIGGFVIPKDAQVIVNAWYIQRDKNIWEDGELFKPERFLELSEIDYKGRNMELIPFGAGRRICPGLPLANRMGHWILASLIHSFDWKLEDGITPKNMNMDEKVGLTLVMAHPLKAIPIIV</sequence>
<reference evidence="9 10" key="2">
    <citation type="journal article" date="2009" name="PLoS ONE">
        <title>An integrated genetic and cytogenetic map of the cucumber genome.</title>
        <authorList>
            <person name="Ren Y."/>
            <person name="Zhang Z."/>
            <person name="Liu J."/>
            <person name="Staub J.E."/>
            <person name="Han Y."/>
            <person name="Cheng Z."/>
            <person name="Li X."/>
            <person name="Lu J."/>
            <person name="Miao H."/>
            <person name="Kang H."/>
            <person name="Xie B."/>
            <person name="Gu X."/>
            <person name="Wang X."/>
            <person name="Du Y."/>
            <person name="Jin W."/>
            <person name="Huang S."/>
        </authorList>
    </citation>
    <scope>NUCLEOTIDE SEQUENCE [LARGE SCALE GENOMIC DNA]</scope>
    <source>
        <strain evidence="10">cv. 9930</strain>
    </source>
</reference>
<dbReference type="STRING" id="3659.A0A0A0KKE8"/>
<keyword evidence="3 7" id="KW-0479">Metal-binding</keyword>
<dbReference type="Proteomes" id="UP000029981">
    <property type="component" value="Chromosome 5"/>
</dbReference>
<dbReference type="GO" id="GO:0020037">
    <property type="term" value="F:heme binding"/>
    <property type="evidence" value="ECO:0007669"/>
    <property type="project" value="InterPro"/>
</dbReference>
<dbReference type="GO" id="GO:0016705">
    <property type="term" value="F:oxidoreductase activity, acting on paired donors, with incorporation or reduction of molecular oxygen"/>
    <property type="evidence" value="ECO:0007669"/>
    <property type="project" value="InterPro"/>
</dbReference>
<dbReference type="GO" id="GO:0004497">
    <property type="term" value="F:monooxygenase activity"/>
    <property type="evidence" value="ECO:0007669"/>
    <property type="project" value="UniProtKB-KW"/>
</dbReference>
<evidence type="ECO:0000256" key="3">
    <source>
        <dbReference type="ARBA" id="ARBA00022723"/>
    </source>
</evidence>
<reference evidence="9 10" key="4">
    <citation type="journal article" date="2011" name="BMC Genomics">
        <title>RNA-Seq improves annotation of protein-coding genes in the cucumber genome.</title>
        <authorList>
            <person name="Li Z."/>
            <person name="Zhang Z."/>
            <person name="Yan P."/>
            <person name="Huang S."/>
            <person name="Fei Z."/>
            <person name="Lin K."/>
        </authorList>
    </citation>
    <scope>NUCLEOTIDE SEQUENCE [LARGE SCALE GENOMIC DNA]</scope>
    <source>
        <strain evidence="10">cv. 9930</strain>
    </source>
</reference>
<keyword evidence="5 7" id="KW-0408">Iron</keyword>
<keyword evidence="10" id="KW-1185">Reference proteome</keyword>
<dbReference type="GO" id="GO:0005506">
    <property type="term" value="F:iron ion binding"/>
    <property type="evidence" value="ECO:0007669"/>
    <property type="project" value="InterPro"/>
</dbReference>
<dbReference type="PANTHER" id="PTHR47950:SF4">
    <property type="entry name" value="GERANIOL 8-HYDROXYLASE-LIKE"/>
    <property type="match status" value="1"/>
</dbReference>
<dbReference type="Pfam" id="PF00067">
    <property type="entry name" value="p450"/>
    <property type="match status" value="1"/>
</dbReference>
<keyword evidence="2 7" id="KW-0349">Heme</keyword>
<accession>A0A0A0KKE8</accession>
<dbReference type="PRINTS" id="PR00463">
    <property type="entry name" value="EP450I"/>
</dbReference>
<keyword evidence="6 8" id="KW-0503">Monooxygenase</keyword>
<proteinExistence type="inferred from homology"/>
<dbReference type="SUPFAM" id="SSF48264">
    <property type="entry name" value="Cytochrome P450"/>
    <property type="match status" value="1"/>
</dbReference>
<dbReference type="CDD" id="cd11073">
    <property type="entry name" value="CYP76-like"/>
    <property type="match status" value="1"/>
</dbReference>
<organism evidence="9 10">
    <name type="scientific">Cucumis sativus</name>
    <name type="common">Cucumber</name>
    <dbReference type="NCBI Taxonomy" id="3659"/>
    <lineage>
        <taxon>Eukaryota</taxon>
        <taxon>Viridiplantae</taxon>
        <taxon>Streptophyta</taxon>
        <taxon>Embryophyta</taxon>
        <taxon>Tracheophyta</taxon>
        <taxon>Spermatophyta</taxon>
        <taxon>Magnoliopsida</taxon>
        <taxon>eudicotyledons</taxon>
        <taxon>Gunneridae</taxon>
        <taxon>Pentapetalae</taxon>
        <taxon>rosids</taxon>
        <taxon>fabids</taxon>
        <taxon>Cucurbitales</taxon>
        <taxon>Cucurbitaceae</taxon>
        <taxon>Benincaseae</taxon>
        <taxon>Cucumis</taxon>
    </lineage>
</organism>
<evidence type="ECO:0000256" key="6">
    <source>
        <dbReference type="ARBA" id="ARBA00023033"/>
    </source>
</evidence>
<dbReference type="EMBL" id="CM002926">
    <property type="protein sequence ID" value="KGN50170.1"/>
    <property type="molecule type" value="Genomic_DNA"/>
</dbReference>
<evidence type="ECO:0000256" key="7">
    <source>
        <dbReference type="PIRSR" id="PIRSR602401-1"/>
    </source>
</evidence>
<evidence type="ECO:0000256" key="2">
    <source>
        <dbReference type="ARBA" id="ARBA00022617"/>
    </source>
</evidence>
<dbReference type="KEGG" id="csv:101218082"/>
<dbReference type="GO" id="GO:0016491">
    <property type="term" value="F:oxidoreductase activity"/>
    <property type="evidence" value="ECO:0000318"/>
    <property type="project" value="GO_Central"/>
</dbReference>
<evidence type="ECO:0000256" key="1">
    <source>
        <dbReference type="ARBA" id="ARBA00010617"/>
    </source>
</evidence>
<reference evidence="9 10" key="3">
    <citation type="journal article" date="2010" name="BMC Genomics">
        <title>Transcriptome sequencing and comparative analysis of cucumber flowers with different sex types.</title>
        <authorList>
            <person name="Guo S."/>
            <person name="Zheng Y."/>
            <person name="Joung J.G."/>
            <person name="Liu S."/>
            <person name="Zhang Z."/>
            <person name="Crasta O.R."/>
            <person name="Sobral B.W."/>
            <person name="Xu Y."/>
            <person name="Huang S."/>
            <person name="Fei Z."/>
        </authorList>
    </citation>
    <scope>NUCLEOTIDE SEQUENCE [LARGE SCALE GENOMIC DNA]</scope>
    <source>
        <strain evidence="10">cv. 9930</strain>
    </source>
</reference>
<feature type="binding site" description="axial binding residue" evidence="7">
    <location>
        <position position="442"/>
    </location>
    <ligand>
        <name>heme</name>
        <dbReference type="ChEBI" id="CHEBI:30413"/>
    </ligand>
    <ligandPart>
        <name>Fe</name>
        <dbReference type="ChEBI" id="CHEBI:18248"/>
    </ligandPart>
</feature>
<evidence type="ECO:0000256" key="5">
    <source>
        <dbReference type="ARBA" id="ARBA00023004"/>
    </source>
</evidence>
<reference evidence="9 10" key="1">
    <citation type="journal article" date="2009" name="Nat. Genet.">
        <title>The genome of the cucumber, Cucumis sativus L.</title>
        <authorList>
            <person name="Huang S."/>
            <person name="Li R."/>
            <person name="Zhang Z."/>
            <person name="Li L."/>
            <person name="Gu X."/>
            <person name="Fan W."/>
            <person name="Lucas W.J."/>
            <person name="Wang X."/>
            <person name="Xie B."/>
            <person name="Ni P."/>
            <person name="Ren Y."/>
            <person name="Zhu H."/>
            <person name="Li J."/>
            <person name="Lin K."/>
            <person name="Jin W."/>
            <person name="Fei Z."/>
            <person name="Li G."/>
            <person name="Staub J."/>
            <person name="Kilian A."/>
            <person name="van der Vossen E.A."/>
            <person name="Wu Y."/>
            <person name="Guo J."/>
            <person name="He J."/>
            <person name="Jia Z."/>
            <person name="Ren Y."/>
            <person name="Tian G."/>
            <person name="Lu Y."/>
            <person name="Ruan J."/>
            <person name="Qian W."/>
            <person name="Wang M."/>
            <person name="Huang Q."/>
            <person name="Li B."/>
            <person name="Xuan Z."/>
            <person name="Cao J."/>
            <person name="Asan"/>
            <person name="Wu Z."/>
            <person name="Zhang J."/>
            <person name="Cai Q."/>
            <person name="Bai Y."/>
            <person name="Zhao B."/>
            <person name="Han Y."/>
            <person name="Li Y."/>
            <person name="Li X."/>
            <person name="Wang S."/>
            <person name="Shi Q."/>
            <person name="Liu S."/>
            <person name="Cho W.K."/>
            <person name="Kim J.Y."/>
            <person name="Xu Y."/>
            <person name="Heller-Uszynska K."/>
            <person name="Miao H."/>
            <person name="Cheng Z."/>
            <person name="Zhang S."/>
            <person name="Wu J."/>
            <person name="Yang Y."/>
            <person name="Kang H."/>
            <person name="Li M."/>
            <person name="Liang H."/>
            <person name="Ren X."/>
            <person name="Shi Z."/>
            <person name="Wen M."/>
            <person name="Jian M."/>
            <person name="Yang H."/>
            <person name="Zhang G."/>
            <person name="Yang Z."/>
            <person name="Chen R."/>
            <person name="Liu S."/>
            <person name="Li J."/>
            <person name="Ma L."/>
            <person name="Liu H."/>
            <person name="Zhou Y."/>
            <person name="Zhao J."/>
            <person name="Fang X."/>
            <person name="Li G."/>
            <person name="Fang L."/>
            <person name="Li Y."/>
            <person name="Liu D."/>
            <person name="Zheng H."/>
            <person name="Zhang Y."/>
            <person name="Qin N."/>
            <person name="Li Z."/>
            <person name="Yang G."/>
            <person name="Yang S."/>
            <person name="Bolund L."/>
            <person name="Kristiansen K."/>
            <person name="Zheng H."/>
            <person name="Li S."/>
            <person name="Zhang X."/>
            <person name="Yang H."/>
            <person name="Wang J."/>
            <person name="Sun R."/>
            <person name="Zhang B."/>
            <person name="Jiang S."/>
            <person name="Wang J."/>
            <person name="Du Y."/>
            <person name="Li S."/>
        </authorList>
    </citation>
    <scope>NUCLEOTIDE SEQUENCE [LARGE SCALE GENOMIC DNA]</scope>
    <source>
        <strain evidence="10">cv. 9930</strain>
    </source>
</reference>
<dbReference type="FunFam" id="1.10.630.10:FF:000007">
    <property type="entry name" value="Cytochrome P450 76C4"/>
    <property type="match status" value="1"/>
</dbReference>
<protein>
    <recommendedName>
        <fullName evidence="11">Cytochrome P450</fullName>
    </recommendedName>
</protein>
<evidence type="ECO:0000256" key="4">
    <source>
        <dbReference type="ARBA" id="ARBA00023002"/>
    </source>
</evidence>
<evidence type="ECO:0000313" key="10">
    <source>
        <dbReference type="Proteomes" id="UP000029981"/>
    </source>
</evidence>
<dbReference type="Gene3D" id="1.10.630.10">
    <property type="entry name" value="Cytochrome P450"/>
    <property type="match status" value="1"/>
</dbReference>